<dbReference type="EMBL" id="JANTQA010000029">
    <property type="protein sequence ID" value="KAJ3441912.1"/>
    <property type="molecule type" value="Genomic_DNA"/>
</dbReference>
<dbReference type="AlphaFoldDB" id="A0AAV7ZIS9"/>
<proteinExistence type="predicted"/>
<accession>A0AAV7ZIS9</accession>
<name>A0AAV7ZIS9_9EUKA</name>
<dbReference type="Gene3D" id="2.40.160.10">
    <property type="entry name" value="Porin"/>
    <property type="match status" value="1"/>
</dbReference>
<organism evidence="1 2">
    <name type="scientific">Anaeramoeba flamelloides</name>
    <dbReference type="NCBI Taxonomy" id="1746091"/>
    <lineage>
        <taxon>Eukaryota</taxon>
        <taxon>Metamonada</taxon>
        <taxon>Anaeramoebidae</taxon>
        <taxon>Anaeramoeba</taxon>
    </lineage>
</organism>
<comment type="caution">
    <text evidence="1">The sequence shown here is derived from an EMBL/GenBank/DDBJ whole genome shotgun (WGS) entry which is preliminary data.</text>
</comment>
<sequence length="326" mass="36681">MHNIWKTPYFSQLGSRSKSTLGGYSSNIKLDIRTSTPNGTKLNQSFGFSPTDDSFEFSSQLSSSIQAAPYLRVSPSFTTNNSFLGITFEPSKNFEFGLIGQSNPFNGKGWCSLNQDVFTLSLAGDFESKRMKISSTTGTSGFALGFVGEVELSTKCPSLAINHCRNNRMYEKISEFDFGFQYEFSQNLIFGGFLRNFTKQLDLFLSYQIDPTLSIAGTLNVPTWLSQIKKHEQKPGFSVGIQKKCFNKLDLRTKLVNFDKVLISCKYPFSDSVWASITTSINLKSLKKVERPQVGFQVGCDLSNFVNQQELKKKKCNKKCKLFNIF</sequence>
<protein>
    <submittedName>
        <fullName evidence="1">Voltage-dependent anion-selective channel</fullName>
    </submittedName>
</protein>
<reference evidence="1" key="1">
    <citation type="submission" date="2022-08" db="EMBL/GenBank/DDBJ databases">
        <title>Novel sulphate-reducing endosymbionts in the free-living metamonad Anaeramoeba.</title>
        <authorList>
            <person name="Jerlstrom-Hultqvist J."/>
            <person name="Cepicka I."/>
            <person name="Gallot-Lavallee L."/>
            <person name="Salas-Leiva D."/>
            <person name="Curtis B.A."/>
            <person name="Zahonova K."/>
            <person name="Pipaliya S."/>
            <person name="Dacks J."/>
            <person name="Roger A.J."/>
        </authorList>
    </citation>
    <scope>NUCLEOTIDE SEQUENCE</scope>
    <source>
        <strain evidence="1">Busselton2</strain>
    </source>
</reference>
<evidence type="ECO:0000313" key="2">
    <source>
        <dbReference type="Proteomes" id="UP001146793"/>
    </source>
</evidence>
<gene>
    <name evidence="1" type="ORF">M0812_13932</name>
</gene>
<dbReference type="InterPro" id="IPR023614">
    <property type="entry name" value="Porin_dom_sf"/>
</dbReference>
<evidence type="ECO:0000313" key="1">
    <source>
        <dbReference type="EMBL" id="KAJ3441912.1"/>
    </source>
</evidence>
<dbReference type="Proteomes" id="UP001146793">
    <property type="component" value="Unassembled WGS sequence"/>
</dbReference>